<feature type="transmembrane region" description="Helical" evidence="8">
    <location>
        <begin position="21"/>
        <end position="44"/>
    </location>
</feature>
<dbReference type="CDD" id="cd06261">
    <property type="entry name" value="TM_PBP2"/>
    <property type="match status" value="1"/>
</dbReference>
<name>A0A1T5E5M1_9SPHN</name>
<dbReference type="OrthoDB" id="7190458at2"/>
<dbReference type="Gene3D" id="1.10.3720.10">
    <property type="entry name" value="MetI-like"/>
    <property type="match status" value="1"/>
</dbReference>
<keyword evidence="12" id="KW-1185">Reference proteome</keyword>
<comment type="subcellular location">
    <subcellularLocation>
        <location evidence="1">Cell inner membrane</location>
        <topology evidence="1">Multi-pass membrane protein</topology>
    </subcellularLocation>
    <subcellularLocation>
        <location evidence="8">Cell membrane</location>
        <topology evidence="8">Multi-pass membrane protein</topology>
    </subcellularLocation>
</comment>
<dbReference type="NCBIfam" id="TIGR01726">
    <property type="entry name" value="HEQRo_perm_3TM"/>
    <property type="match status" value="1"/>
</dbReference>
<dbReference type="InterPro" id="IPR000515">
    <property type="entry name" value="MetI-like"/>
</dbReference>
<evidence type="ECO:0000256" key="4">
    <source>
        <dbReference type="ARBA" id="ARBA00022475"/>
    </source>
</evidence>
<evidence type="ECO:0000256" key="5">
    <source>
        <dbReference type="ARBA" id="ARBA00022692"/>
    </source>
</evidence>
<feature type="transmembrane region" description="Helical" evidence="8">
    <location>
        <begin position="327"/>
        <end position="345"/>
    </location>
</feature>
<evidence type="ECO:0000313" key="12">
    <source>
        <dbReference type="Proteomes" id="UP000189818"/>
    </source>
</evidence>
<dbReference type="GO" id="GO:0043190">
    <property type="term" value="C:ATP-binding cassette (ABC) transporter complex"/>
    <property type="evidence" value="ECO:0007669"/>
    <property type="project" value="InterPro"/>
</dbReference>
<feature type="transmembrane region" description="Helical" evidence="8">
    <location>
        <begin position="155"/>
        <end position="178"/>
    </location>
</feature>
<protein>
    <submittedName>
        <fullName evidence="11">Amino acid ABC transporter membrane protein 2, PAAT family</fullName>
    </submittedName>
</protein>
<gene>
    <name evidence="11" type="ORF">SAMN06295920_106199</name>
</gene>
<evidence type="ECO:0000256" key="2">
    <source>
        <dbReference type="ARBA" id="ARBA00010072"/>
    </source>
</evidence>
<keyword evidence="7 8" id="KW-0472">Membrane</keyword>
<evidence type="ECO:0000256" key="8">
    <source>
        <dbReference type="RuleBase" id="RU363032"/>
    </source>
</evidence>
<dbReference type="PANTHER" id="PTHR30614">
    <property type="entry name" value="MEMBRANE COMPONENT OF AMINO ACID ABC TRANSPORTER"/>
    <property type="match status" value="1"/>
</dbReference>
<sequence>MRYVRTAPEPVRPAPPRPKRPALRSIVSGGANLLTTAIIVLFAIRAVPHLLSWAVTHGVWNGDGDACRDAGACWAFLRAKMPFILFGIYPEAERWRPILVVLILGAATLWSLPRAHWTRATLGLWGVAIVASLLLMAGGRLGLSPVPTSAWGGLPITMLLTIFSLALGFPLGIVLALARRSDMPVYRWTATALIEVMRAMPLVTLLFVASVMAPLLLPAGVTADNLTRALVAFVLSSSAYIAEVVRGGLQGVPPGQQESARALGLGRSTVLLSIILPQAIRKALAPLTSTVVVIIKNSSLVLVVGLFDLLSAGRVSLNDPAWPTPYAETYLVIALIYFVICYGFARYALHLERTTQGGERRP</sequence>
<dbReference type="GO" id="GO:0022857">
    <property type="term" value="F:transmembrane transporter activity"/>
    <property type="evidence" value="ECO:0007669"/>
    <property type="project" value="InterPro"/>
</dbReference>
<feature type="transmembrane region" description="Helical" evidence="8">
    <location>
        <begin position="124"/>
        <end position="143"/>
    </location>
</feature>
<dbReference type="SUPFAM" id="SSF161098">
    <property type="entry name" value="MetI-like"/>
    <property type="match status" value="1"/>
</dbReference>
<dbReference type="InterPro" id="IPR010065">
    <property type="entry name" value="AA_ABC_transptr_permease_3TM"/>
</dbReference>
<evidence type="ECO:0000256" key="9">
    <source>
        <dbReference type="SAM" id="MobiDB-lite"/>
    </source>
</evidence>
<comment type="similarity">
    <text evidence="2">Belongs to the binding-protein-dependent transport system permease family. HisMQ subfamily.</text>
</comment>
<organism evidence="11 12">
    <name type="scientific">Rhizorhabdus histidinilytica</name>
    <dbReference type="NCBI Taxonomy" id="439228"/>
    <lineage>
        <taxon>Bacteria</taxon>
        <taxon>Pseudomonadati</taxon>
        <taxon>Pseudomonadota</taxon>
        <taxon>Alphaproteobacteria</taxon>
        <taxon>Sphingomonadales</taxon>
        <taxon>Sphingomonadaceae</taxon>
        <taxon>Rhizorhabdus</taxon>
    </lineage>
</organism>
<evidence type="ECO:0000259" key="10">
    <source>
        <dbReference type="PROSITE" id="PS50928"/>
    </source>
</evidence>
<feature type="region of interest" description="Disordered" evidence="9">
    <location>
        <begin position="1"/>
        <end position="20"/>
    </location>
</feature>
<dbReference type="EMBL" id="FUYM01000006">
    <property type="protein sequence ID" value="SKB79149.1"/>
    <property type="molecule type" value="Genomic_DNA"/>
</dbReference>
<dbReference type="Pfam" id="PF00528">
    <property type="entry name" value="BPD_transp_1"/>
    <property type="match status" value="1"/>
</dbReference>
<dbReference type="AlphaFoldDB" id="A0A1T5E5M1"/>
<reference evidence="12" key="1">
    <citation type="submission" date="2017-02" db="EMBL/GenBank/DDBJ databases">
        <authorList>
            <person name="Varghese N."/>
            <person name="Submissions S."/>
        </authorList>
    </citation>
    <scope>NUCLEOTIDE SEQUENCE [LARGE SCALE GENOMIC DNA]</scope>
    <source>
        <strain evidence="12">UM2</strain>
    </source>
</reference>
<keyword evidence="3 8" id="KW-0813">Transport</keyword>
<evidence type="ECO:0000256" key="7">
    <source>
        <dbReference type="ARBA" id="ARBA00023136"/>
    </source>
</evidence>
<keyword evidence="4" id="KW-1003">Cell membrane</keyword>
<evidence type="ECO:0000256" key="1">
    <source>
        <dbReference type="ARBA" id="ARBA00004429"/>
    </source>
</evidence>
<dbReference type="InterPro" id="IPR035906">
    <property type="entry name" value="MetI-like_sf"/>
</dbReference>
<feature type="transmembrane region" description="Helical" evidence="8">
    <location>
        <begin position="95"/>
        <end position="112"/>
    </location>
</feature>
<feature type="transmembrane region" description="Helical" evidence="8">
    <location>
        <begin position="199"/>
        <end position="217"/>
    </location>
</feature>
<evidence type="ECO:0000256" key="3">
    <source>
        <dbReference type="ARBA" id="ARBA00022448"/>
    </source>
</evidence>
<proteinExistence type="inferred from homology"/>
<dbReference type="PROSITE" id="PS50928">
    <property type="entry name" value="ABC_TM1"/>
    <property type="match status" value="1"/>
</dbReference>
<dbReference type="GO" id="GO:0006865">
    <property type="term" value="P:amino acid transport"/>
    <property type="evidence" value="ECO:0007669"/>
    <property type="project" value="TreeGrafter"/>
</dbReference>
<dbReference type="STRING" id="439228.SAMN06295920_106199"/>
<keyword evidence="5 8" id="KW-0812">Transmembrane</keyword>
<feature type="domain" description="ABC transmembrane type-1" evidence="10">
    <location>
        <begin position="154"/>
        <end position="348"/>
    </location>
</feature>
<accession>A0A1T5E5M1</accession>
<dbReference type="PANTHER" id="PTHR30614:SF41">
    <property type="entry name" value="INNER MEMBRANE AMINO-ACID ABC TRANSPORTER PERMEASE PROTEIN YHDY"/>
    <property type="match status" value="1"/>
</dbReference>
<evidence type="ECO:0000313" key="11">
    <source>
        <dbReference type="EMBL" id="SKB79149.1"/>
    </source>
</evidence>
<dbReference type="RefSeq" id="WP_079648952.1">
    <property type="nucleotide sequence ID" value="NZ_FUYM01000006.1"/>
</dbReference>
<keyword evidence="6 8" id="KW-1133">Transmembrane helix</keyword>
<evidence type="ECO:0000256" key="6">
    <source>
        <dbReference type="ARBA" id="ARBA00022989"/>
    </source>
</evidence>
<dbReference type="InterPro" id="IPR043429">
    <property type="entry name" value="ArtM/GltK/GlnP/TcyL/YhdX-like"/>
</dbReference>
<dbReference type="Proteomes" id="UP000189818">
    <property type="component" value="Unassembled WGS sequence"/>
</dbReference>